<dbReference type="InterPro" id="IPR007016">
    <property type="entry name" value="O-antigen_ligase-rel_domated"/>
</dbReference>
<dbReference type="SMART" id="SM00028">
    <property type="entry name" value="TPR"/>
    <property type="match status" value="3"/>
</dbReference>
<comment type="subcellular location">
    <subcellularLocation>
        <location evidence="1">Membrane</location>
        <topology evidence="1">Multi-pass membrane protein</topology>
    </subcellularLocation>
</comment>
<dbReference type="InterPro" id="IPR051533">
    <property type="entry name" value="WaaL-like"/>
</dbReference>
<keyword evidence="2 6" id="KW-0812">Transmembrane</keyword>
<evidence type="ECO:0000256" key="3">
    <source>
        <dbReference type="ARBA" id="ARBA00022989"/>
    </source>
</evidence>
<accession>A0A1G2NZZ0</accession>
<feature type="transmembrane region" description="Helical" evidence="6">
    <location>
        <begin position="449"/>
        <end position="467"/>
    </location>
</feature>
<dbReference type="PANTHER" id="PTHR37422">
    <property type="entry name" value="TEICHURONIC ACID BIOSYNTHESIS PROTEIN TUAE"/>
    <property type="match status" value="1"/>
</dbReference>
<keyword evidence="3 6" id="KW-1133">Transmembrane helix</keyword>
<feature type="repeat" description="TPR" evidence="5">
    <location>
        <begin position="748"/>
        <end position="781"/>
    </location>
</feature>
<dbReference type="Pfam" id="PF04932">
    <property type="entry name" value="Wzy_C"/>
    <property type="match status" value="1"/>
</dbReference>
<feature type="transmembrane region" description="Helical" evidence="6">
    <location>
        <begin position="130"/>
        <end position="149"/>
    </location>
</feature>
<dbReference type="PROSITE" id="PS50005">
    <property type="entry name" value="TPR"/>
    <property type="match status" value="3"/>
</dbReference>
<feature type="domain" description="O-antigen ligase-related" evidence="7">
    <location>
        <begin position="270"/>
        <end position="428"/>
    </location>
</feature>
<feature type="transmembrane region" description="Helical" evidence="6">
    <location>
        <begin position="415"/>
        <end position="437"/>
    </location>
</feature>
<evidence type="ECO:0000256" key="5">
    <source>
        <dbReference type="PROSITE-ProRule" id="PRU00339"/>
    </source>
</evidence>
<feature type="transmembrane region" description="Helical" evidence="6">
    <location>
        <begin position="169"/>
        <end position="188"/>
    </location>
</feature>
<feature type="transmembrane region" description="Helical" evidence="6">
    <location>
        <begin position="311"/>
        <end position="327"/>
    </location>
</feature>
<keyword evidence="5" id="KW-0802">TPR repeat</keyword>
<evidence type="ECO:0000256" key="2">
    <source>
        <dbReference type="ARBA" id="ARBA00022692"/>
    </source>
</evidence>
<keyword evidence="4 6" id="KW-0472">Membrane</keyword>
<reference evidence="8 9" key="1">
    <citation type="journal article" date="2016" name="Nat. Commun.">
        <title>Thousands of microbial genomes shed light on interconnected biogeochemical processes in an aquifer system.</title>
        <authorList>
            <person name="Anantharaman K."/>
            <person name="Brown C.T."/>
            <person name="Hug L.A."/>
            <person name="Sharon I."/>
            <person name="Castelle C.J."/>
            <person name="Probst A.J."/>
            <person name="Thomas B.C."/>
            <person name="Singh A."/>
            <person name="Wilkins M.J."/>
            <person name="Karaoz U."/>
            <person name="Brodie E.L."/>
            <person name="Williams K.H."/>
            <person name="Hubbard S.S."/>
            <person name="Banfield J.F."/>
        </authorList>
    </citation>
    <scope>NUCLEOTIDE SEQUENCE [LARGE SCALE GENOMIC DNA]</scope>
</reference>
<feature type="transmembrane region" description="Helical" evidence="6">
    <location>
        <begin position="104"/>
        <end position="123"/>
    </location>
</feature>
<feature type="transmembrane region" description="Helical" evidence="6">
    <location>
        <begin position="197"/>
        <end position="214"/>
    </location>
</feature>
<dbReference type="SUPFAM" id="SSF48452">
    <property type="entry name" value="TPR-like"/>
    <property type="match status" value="1"/>
</dbReference>
<proteinExistence type="predicted"/>
<sequence>MKTNKILRYVILGGVFLVPVIPLIITNSLFFPFITGKNFAFRIIVEIIFAAWLILALRDAKYMPKRSFILWALLAFLGILTLADIFGVDPQRSIWSNFERMEGLITHVHLFLYFVVASTMLLGRKLWDRFFHANIAVSLFVTLYSMLQLAGELVINQGGVRVDGTLGNATYLAVYLLFSIFFLIYFIVANRDTLKDLLITYAAGFGGFILFYLNHIKGDDVSAGKVGIILSVLSLLGIIGIVYFLSKRQKSIHSSIWRIVLYGALLIAEMYVLFFTATRGVILGLAAGVSIIAIALLLFEKQNKFLRRSSAVFLILVVVTAALFIGFKDEKIVRKNPVLSRFSSLFDSDIKTFFSEGEGKSRYLNGKTSLEAFKERPILGWGQNNFNYAFYKYYQPGMFGQEPWFDRAHVVVFDWLVAAGILGLLGYLAILVSAFYYLLRRGTHAVIELPERIIFSALLIGYFIQNLTVFDNIVSYMLFFTLLAFIHSNYSVPIESKKAKKIENVASKLTPFTVPVVVSALLLSLYFTSIKGLMAAETLIDAMSPQKGGVSKNLDYFKQALSYNTFGDREIRDSLAETTGLILASSIDPNLKNSFARLAEEELEKQIGETPEDVRSYFIAGLFHAKEKQYDTAIQYLEEAHSLSPQKQNILVELSVAYISAGEYEKALSSAKQAYELGQNFNQLKAIYAIALIYNGNDKMAESVMGEELYQKYLVTDRRFLPAFAVTGQYDKVIELWKKWIKGDPNNAQYRVSLAAAYLKINDRASAVREIEKAIEIDSKFKKQGEELIKKIREGQSF</sequence>
<feature type="transmembrane region" description="Helical" evidence="6">
    <location>
        <begin position="257"/>
        <end position="275"/>
    </location>
</feature>
<dbReference type="InterPro" id="IPR019734">
    <property type="entry name" value="TPR_rpt"/>
</dbReference>
<dbReference type="PANTHER" id="PTHR37422:SF13">
    <property type="entry name" value="LIPOPOLYSACCHARIDE BIOSYNTHESIS PROTEIN PA4999-RELATED"/>
    <property type="match status" value="1"/>
</dbReference>
<dbReference type="Pfam" id="PF13181">
    <property type="entry name" value="TPR_8"/>
    <property type="match status" value="1"/>
</dbReference>
<dbReference type="InterPro" id="IPR011990">
    <property type="entry name" value="TPR-like_helical_dom_sf"/>
</dbReference>
<organism evidence="8 9">
    <name type="scientific">Candidatus Taylorbacteria bacterium RIFCSPLOWO2_12_FULL_43_20</name>
    <dbReference type="NCBI Taxonomy" id="1802332"/>
    <lineage>
        <taxon>Bacteria</taxon>
        <taxon>Candidatus Tayloriibacteriota</taxon>
    </lineage>
</organism>
<feature type="transmembrane region" description="Helical" evidence="6">
    <location>
        <begin position="226"/>
        <end position="245"/>
    </location>
</feature>
<dbReference type="Proteomes" id="UP000177269">
    <property type="component" value="Unassembled WGS sequence"/>
</dbReference>
<feature type="repeat" description="TPR" evidence="5">
    <location>
        <begin position="648"/>
        <end position="681"/>
    </location>
</feature>
<evidence type="ECO:0000259" key="7">
    <source>
        <dbReference type="Pfam" id="PF04932"/>
    </source>
</evidence>
<evidence type="ECO:0000256" key="6">
    <source>
        <dbReference type="SAM" id="Phobius"/>
    </source>
</evidence>
<name>A0A1G2NZZ0_9BACT</name>
<feature type="transmembrane region" description="Helical" evidence="6">
    <location>
        <begin position="473"/>
        <end position="492"/>
    </location>
</feature>
<gene>
    <name evidence="8" type="ORF">A3G52_04335</name>
</gene>
<feature type="transmembrane region" description="Helical" evidence="6">
    <location>
        <begin position="512"/>
        <end position="534"/>
    </location>
</feature>
<feature type="transmembrane region" description="Helical" evidence="6">
    <location>
        <begin position="69"/>
        <end position="88"/>
    </location>
</feature>
<evidence type="ECO:0000313" key="8">
    <source>
        <dbReference type="EMBL" id="OHA41666.1"/>
    </source>
</evidence>
<feature type="transmembrane region" description="Helical" evidence="6">
    <location>
        <begin position="281"/>
        <end position="299"/>
    </location>
</feature>
<evidence type="ECO:0000256" key="4">
    <source>
        <dbReference type="ARBA" id="ARBA00023136"/>
    </source>
</evidence>
<comment type="caution">
    <text evidence="8">The sequence shown here is derived from an EMBL/GenBank/DDBJ whole genome shotgun (WGS) entry which is preliminary data.</text>
</comment>
<feature type="transmembrane region" description="Helical" evidence="6">
    <location>
        <begin position="9"/>
        <end position="33"/>
    </location>
</feature>
<dbReference type="Pfam" id="PF14559">
    <property type="entry name" value="TPR_19"/>
    <property type="match status" value="1"/>
</dbReference>
<dbReference type="Gene3D" id="1.25.40.10">
    <property type="entry name" value="Tetratricopeptide repeat domain"/>
    <property type="match status" value="2"/>
</dbReference>
<dbReference type="GO" id="GO:0016020">
    <property type="term" value="C:membrane"/>
    <property type="evidence" value="ECO:0007669"/>
    <property type="project" value="UniProtKB-SubCell"/>
</dbReference>
<feature type="transmembrane region" description="Helical" evidence="6">
    <location>
        <begin position="39"/>
        <end position="57"/>
    </location>
</feature>
<dbReference type="AlphaFoldDB" id="A0A1G2NZZ0"/>
<protein>
    <recommendedName>
        <fullName evidence="7">O-antigen ligase-related domain-containing protein</fullName>
    </recommendedName>
</protein>
<feature type="repeat" description="TPR" evidence="5">
    <location>
        <begin position="614"/>
        <end position="647"/>
    </location>
</feature>
<evidence type="ECO:0000313" key="9">
    <source>
        <dbReference type="Proteomes" id="UP000177269"/>
    </source>
</evidence>
<dbReference type="EMBL" id="MHSK01000028">
    <property type="protein sequence ID" value="OHA41666.1"/>
    <property type="molecule type" value="Genomic_DNA"/>
</dbReference>
<evidence type="ECO:0000256" key="1">
    <source>
        <dbReference type="ARBA" id="ARBA00004141"/>
    </source>
</evidence>